<reference evidence="3" key="1">
    <citation type="submission" date="2015-10" db="EMBL/GenBank/DDBJ databases">
        <authorList>
            <person name="Gilbert D.G."/>
        </authorList>
    </citation>
    <scope>NUCLEOTIDE SEQUENCE</scope>
</reference>
<dbReference type="Pfam" id="PF14257">
    <property type="entry name" value="DUF4349"/>
    <property type="match status" value="1"/>
</dbReference>
<dbReference type="PROSITE" id="PS51257">
    <property type="entry name" value="PROKAR_LIPOPROTEIN"/>
    <property type="match status" value="1"/>
</dbReference>
<proteinExistence type="predicted"/>
<keyword evidence="1" id="KW-0472">Membrane</keyword>
<gene>
    <name evidence="3" type="ORF">MGWOODY_Hyp895</name>
</gene>
<sequence>MNIKIPAIATAAVLLAACGGPGSESAERAMMNAPPAPSPMMEQDVAMDGSFSKSGGGGGPTEEAAQQYIAYSHSLGLRLPVKSIEPVMQGHVAACNQAGPSVCIVTNSWFNTYSDDEASASLQLRATPDWIETFLEGVDAEAEQANGDVTNRQTTAEDLTVSIIDTDARLNAQQTLQKRLEELLANRDGELGDLLATERELARVNGEIDSLKSSLKTLMLRVQMSQLSVNYETKRNPVSQGALSPIGSAFGDFFYNLSSALAAVITAFAIGLPWLILIGAFLWIWLKLIWPRIRRKKPQ</sequence>
<evidence type="ECO:0000313" key="3">
    <source>
        <dbReference type="EMBL" id="CUS57292.1"/>
    </source>
</evidence>
<protein>
    <recommendedName>
        <fullName evidence="2">DUF4349 domain-containing protein</fullName>
    </recommendedName>
</protein>
<evidence type="ECO:0000256" key="1">
    <source>
        <dbReference type="SAM" id="Phobius"/>
    </source>
</evidence>
<feature type="transmembrane region" description="Helical" evidence="1">
    <location>
        <begin position="260"/>
        <end position="286"/>
    </location>
</feature>
<name>A0A170PU48_9ZZZZ</name>
<dbReference type="InterPro" id="IPR025645">
    <property type="entry name" value="DUF4349"/>
</dbReference>
<feature type="domain" description="DUF4349" evidence="2">
    <location>
        <begin position="69"/>
        <end position="285"/>
    </location>
</feature>
<keyword evidence="1" id="KW-1133">Transmembrane helix</keyword>
<accession>A0A170PU48</accession>
<dbReference type="AlphaFoldDB" id="A0A170PU48"/>
<organism evidence="3">
    <name type="scientific">hydrothermal vent metagenome</name>
    <dbReference type="NCBI Taxonomy" id="652676"/>
    <lineage>
        <taxon>unclassified sequences</taxon>
        <taxon>metagenomes</taxon>
        <taxon>ecological metagenomes</taxon>
    </lineage>
</organism>
<keyword evidence="1" id="KW-0812">Transmembrane</keyword>
<evidence type="ECO:0000259" key="2">
    <source>
        <dbReference type="Pfam" id="PF14257"/>
    </source>
</evidence>
<dbReference type="EMBL" id="CZQD01000038">
    <property type="protein sequence ID" value="CUS57292.1"/>
    <property type="molecule type" value="Genomic_DNA"/>
</dbReference>